<accession>A0ABN2RY34</accession>
<evidence type="ECO:0000313" key="1">
    <source>
        <dbReference type="EMBL" id="GAA1976398.1"/>
    </source>
</evidence>
<name>A0ABN2RY34_9MICO</name>
<keyword evidence="2" id="KW-1185">Reference proteome</keyword>
<proteinExistence type="predicted"/>
<protein>
    <submittedName>
        <fullName evidence="1">Uncharacterized protein</fullName>
    </submittedName>
</protein>
<organism evidence="1 2">
    <name type="scientific">Microbacterium pumilum</name>
    <dbReference type="NCBI Taxonomy" id="344165"/>
    <lineage>
        <taxon>Bacteria</taxon>
        <taxon>Bacillati</taxon>
        <taxon>Actinomycetota</taxon>
        <taxon>Actinomycetes</taxon>
        <taxon>Micrococcales</taxon>
        <taxon>Microbacteriaceae</taxon>
        <taxon>Microbacterium</taxon>
    </lineage>
</organism>
<evidence type="ECO:0000313" key="2">
    <source>
        <dbReference type="Proteomes" id="UP001500326"/>
    </source>
</evidence>
<dbReference type="Proteomes" id="UP001500326">
    <property type="component" value="Unassembled WGS sequence"/>
</dbReference>
<comment type="caution">
    <text evidence="1">The sequence shown here is derived from an EMBL/GenBank/DDBJ whole genome shotgun (WGS) entry which is preliminary data.</text>
</comment>
<gene>
    <name evidence="1" type="ORF">GCM10009777_06680</name>
</gene>
<reference evidence="1 2" key="1">
    <citation type="journal article" date="2019" name="Int. J. Syst. Evol. Microbiol.">
        <title>The Global Catalogue of Microorganisms (GCM) 10K type strain sequencing project: providing services to taxonomists for standard genome sequencing and annotation.</title>
        <authorList>
            <consortium name="The Broad Institute Genomics Platform"/>
            <consortium name="The Broad Institute Genome Sequencing Center for Infectious Disease"/>
            <person name="Wu L."/>
            <person name="Ma J."/>
        </authorList>
    </citation>
    <scope>NUCLEOTIDE SEQUENCE [LARGE SCALE GENOMIC DNA]</scope>
    <source>
        <strain evidence="1 2">JCM 14902</strain>
    </source>
</reference>
<dbReference type="EMBL" id="BAAAOH010000001">
    <property type="protein sequence ID" value="GAA1976398.1"/>
    <property type="molecule type" value="Genomic_DNA"/>
</dbReference>
<sequence>MATISAFSKDDITVTVVQGSPPLSAAGTSSGKTVGVALGVGLAVDVLNGCGIALPPSAKAEITRVPTEPIAATRVTMQATLTQMTKRRCRARRARRRSSIADGFEPLMVAARVRWGKG</sequence>